<accession>G4YQ06</accession>
<dbReference type="SMR" id="G4YQ06"/>
<keyword evidence="2" id="KW-1185">Reference proteome</keyword>
<dbReference type="EMBL" id="JH159151">
    <property type="protein sequence ID" value="EGZ29321.1"/>
    <property type="molecule type" value="Genomic_DNA"/>
</dbReference>
<protein>
    <submittedName>
        <fullName evidence="1">Uncharacterized protein</fullName>
    </submittedName>
</protein>
<organism evidence="1 2">
    <name type="scientific">Phytophthora sojae (strain P6497)</name>
    <name type="common">Soybean stem and root rot agent</name>
    <name type="synonym">Phytophthora megasperma f. sp. glycines</name>
    <dbReference type="NCBI Taxonomy" id="1094619"/>
    <lineage>
        <taxon>Eukaryota</taxon>
        <taxon>Sar</taxon>
        <taxon>Stramenopiles</taxon>
        <taxon>Oomycota</taxon>
        <taxon>Peronosporomycetes</taxon>
        <taxon>Peronosporales</taxon>
        <taxon>Peronosporaceae</taxon>
        <taxon>Phytophthora</taxon>
    </lineage>
</organism>
<reference evidence="1 2" key="1">
    <citation type="journal article" date="2006" name="Science">
        <title>Phytophthora genome sequences uncover evolutionary origins and mechanisms of pathogenesis.</title>
        <authorList>
            <person name="Tyler B.M."/>
            <person name="Tripathy S."/>
            <person name="Zhang X."/>
            <person name="Dehal P."/>
            <person name="Jiang R.H."/>
            <person name="Aerts A."/>
            <person name="Arredondo F.D."/>
            <person name="Baxter L."/>
            <person name="Bensasson D."/>
            <person name="Beynon J.L."/>
            <person name="Chapman J."/>
            <person name="Damasceno C.M."/>
            <person name="Dorrance A.E."/>
            <person name="Dou D."/>
            <person name="Dickerman A.W."/>
            <person name="Dubchak I.L."/>
            <person name="Garbelotto M."/>
            <person name="Gijzen M."/>
            <person name="Gordon S.G."/>
            <person name="Govers F."/>
            <person name="Grunwald N.J."/>
            <person name="Huang W."/>
            <person name="Ivors K.L."/>
            <person name="Jones R.W."/>
            <person name="Kamoun S."/>
            <person name="Krampis K."/>
            <person name="Lamour K.H."/>
            <person name="Lee M.K."/>
            <person name="McDonald W.H."/>
            <person name="Medina M."/>
            <person name="Meijer H.J."/>
            <person name="Nordberg E.K."/>
            <person name="Maclean D.J."/>
            <person name="Ospina-Giraldo M.D."/>
            <person name="Morris P.F."/>
            <person name="Phuntumart V."/>
            <person name="Putnam N.H."/>
            <person name="Rash S."/>
            <person name="Rose J.K."/>
            <person name="Sakihama Y."/>
            <person name="Salamov A.A."/>
            <person name="Savidor A."/>
            <person name="Scheuring C.F."/>
            <person name="Smith B.M."/>
            <person name="Sobral B.W."/>
            <person name="Terry A."/>
            <person name="Torto-Alalibo T.A."/>
            <person name="Win J."/>
            <person name="Xu Z."/>
            <person name="Zhang H."/>
            <person name="Grigoriev I.V."/>
            <person name="Rokhsar D.S."/>
            <person name="Boore J.L."/>
        </authorList>
    </citation>
    <scope>NUCLEOTIDE SEQUENCE [LARGE SCALE GENOMIC DNA]</scope>
    <source>
        <strain evidence="1 2">P6497</strain>
    </source>
</reference>
<dbReference type="OMA" id="YGVETQM"/>
<dbReference type="GeneID" id="20643185"/>
<evidence type="ECO:0000313" key="2">
    <source>
        <dbReference type="Proteomes" id="UP000002640"/>
    </source>
</evidence>
<name>G4YQ06_PHYSP</name>
<dbReference type="InParanoid" id="G4YQ06"/>
<gene>
    <name evidence="1" type="ORF">PHYSODRAFT_309730</name>
</gene>
<evidence type="ECO:0000313" key="1">
    <source>
        <dbReference type="EMBL" id="EGZ29321.1"/>
    </source>
</evidence>
<dbReference type="RefSeq" id="XP_009516596.1">
    <property type="nucleotide sequence ID" value="XM_009518301.1"/>
</dbReference>
<dbReference type="Proteomes" id="UP000002640">
    <property type="component" value="Unassembled WGS sequence"/>
</dbReference>
<proteinExistence type="predicted"/>
<dbReference type="KEGG" id="psoj:PHYSODRAFT_309730"/>
<sequence>MKQADLLATLEKDTQHLSMEIRTLRHQRLGLFAGMPTKKDLWDVVADYFRLFRHGLHASAKFRTAQLDFVRTTMATDVVFNAQYGVETQMRSWCFLQWFDDVEAELENLQKSTKMSLNATMTTSVTITNRTLSNVFPYLKKSSSLACKLVGQRIVMRGSARFDWDSSTSRVTSVISQSDMLTPMLRLLGSFEDVSQVFDQALISPEFQWRSMS</sequence>
<dbReference type="AlphaFoldDB" id="G4YQ06"/>